<dbReference type="PROSITE" id="PS50113">
    <property type="entry name" value="PAC"/>
    <property type="match status" value="1"/>
</dbReference>
<reference evidence="9 10" key="1">
    <citation type="submission" date="2015-07" db="EMBL/GenBank/DDBJ databases">
        <authorList>
            <person name="Voget S."/>
            <person name="Dogs M."/>
            <person name="Brinkhoff T.H."/>
            <person name="Daniel R."/>
        </authorList>
    </citation>
    <scope>NUCLEOTIDE SEQUENCE [LARGE SCALE GENOMIC DNA]</scope>
    <source>
        <strain evidence="9 10">B14</strain>
    </source>
</reference>
<name>A0ABZ2BQD6_9RHOB</name>
<dbReference type="InterPro" id="IPR004358">
    <property type="entry name" value="Sig_transdc_His_kin-like_C"/>
</dbReference>
<evidence type="ECO:0000259" key="8">
    <source>
        <dbReference type="PROSITE" id="PS50113"/>
    </source>
</evidence>
<organism evidence="9 10">
    <name type="scientific">Roseobacter fucihabitans</name>
    <dbReference type="NCBI Taxonomy" id="1537242"/>
    <lineage>
        <taxon>Bacteria</taxon>
        <taxon>Pseudomonadati</taxon>
        <taxon>Pseudomonadota</taxon>
        <taxon>Alphaproteobacteria</taxon>
        <taxon>Rhodobacterales</taxon>
        <taxon>Roseobacteraceae</taxon>
        <taxon>Roseobacter</taxon>
    </lineage>
</organism>
<dbReference type="SMART" id="SM00388">
    <property type="entry name" value="HisKA"/>
    <property type="match status" value="1"/>
</dbReference>
<dbReference type="Gene3D" id="3.30.450.20">
    <property type="entry name" value="PAS domain"/>
    <property type="match status" value="1"/>
</dbReference>
<dbReference type="Gene3D" id="1.10.287.130">
    <property type="match status" value="1"/>
</dbReference>
<gene>
    <name evidence="9" type="primary">sasA_4</name>
    <name evidence="9" type="ORF">ROLI_012740</name>
</gene>
<reference evidence="10" key="2">
    <citation type="submission" date="2024-01" db="EMBL/GenBank/DDBJ databases">
        <title>Roseobacter fucihabitans sp. nov., isolated from the brown alga Fucus spiralis.</title>
        <authorList>
            <person name="Hahnke S."/>
            <person name="Berger M."/>
            <person name="Schlingloff A."/>
            <person name="Athale I."/>
            <person name="Neumann-Schaal M."/>
            <person name="Adenaya A."/>
            <person name="Poehlein A."/>
            <person name="Daniel R."/>
            <person name="Pertersen J."/>
            <person name="Brinkhoff T."/>
        </authorList>
    </citation>
    <scope>NUCLEOTIDE SEQUENCE [LARGE SCALE GENOMIC DNA]</scope>
    <source>
        <strain evidence="10">B14</strain>
    </source>
</reference>
<dbReference type="Gene3D" id="3.30.565.10">
    <property type="entry name" value="Histidine kinase-like ATPase, C-terminal domain"/>
    <property type="match status" value="1"/>
</dbReference>
<dbReference type="InterPro" id="IPR005467">
    <property type="entry name" value="His_kinase_dom"/>
</dbReference>
<evidence type="ECO:0000256" key="5">
    <source>
        <dbReference type="ARBA" id="ARBA00022777"/>
    </source>
</evidence>
<dbReference type="Proteomes" id="UP001318682">
    <property type="component" value="Chromosome"/>
</dbReference>
<dbReference type="CDD" id="cd00130">
    <property type="entry name" value="PAS"/>
    <property type="match status" value="1"/>
</dbReference>
<dbReference type="SMART" id="SM00387">
    <property type="entry name" value="HATPase_c"/>
    <property type="match status" value="1"/>
</dbReference>
<dbReference type="PANTHER" id="PTHR42878:SF14">
    <property type="entry name" value="OSMOLARITY TWO-COMPONENT SYSTEM PROTEIN SSK1"/>
    <property type="match status" value="1"/>
</dbReference>
<dbReference type="InterPro" id="IPR013656">
    <property type="entry name" value="PAS_4"/>
</dbReference>
<protein>
    <recommendedName>
        <fullName evidence="2">histidine kinase</fullName>
        <ecNumber evidence="2">2.7.13.3</ecNumber>
    </recommendedName>
</protein>
<evidence type="ECO:0000256" key="1">
    <source>
        <dbReference type="ARBA" id="ARBA00000085"/>
    </source>
</evidence>
<comment type="catalytic activity">
    <reaction evidence="1">
        <text>ATP + protein L-histidine = ADP + protein N-phospho-L-histidine.</text>
        <dbReference type="EC" id="2.7.13.3"/>
    </reaction>
</comment>
<dbReference type="InterPro" id="IPR035965">
    <property type="entry name" value="PAS-like_dom_sf"/>
</dbReference>
<keyword evidence="4 9" id="KW-0808">Transferase</keyword>
<dbReference type="EMBL" id="CP143423">
    <property type="protein sequence ID" value="WVX48196.1"/>
    <property type="molecule type" value="Genomic_DNA"/>
</dbReference>
<dbReference type="SUPFAM" id="SSF47384">
    <property type="entry name" value="Homodimeric domain of signal transducing histidine kinase"/>
    <property type="match status" value="1"/>
</dbReference>
<dbReference type="NCBIfam" id="TIGR00229">
    <property type="entry name" value="sensory_box"/>
    <property type="match status" value="1"/>
</dbReference>
<dbReference type="InterPro" id="IPR036097">
    <property type="entry name" value="HisK_dim/P_sf"/>
</dbReference>
<evidence type="ECO:0000313" key="10">
    <source>
        <dbReference type="Proteomes" id="UP001318682"/>
    </source>
</evidence>
<dbReference type="RefSeq" id="WP_187428631.1">
    <property type="nucleotide sequence ID" value="NZ_CP143423.1"/>
</dbReference>
<dbReference type="InterPro" id="IPR036890">
    <property type="entry name" value="HATPase_C_sf"/>
</dbReference>
<dbReference type="Pfam" id="PF08448">
    <property type="entry name" value="PAS_4"/>
    <property type="match status" value="1"/>
</dbReference>
<evidence type="ECO:0000256" key="3">
    <source>
        <dbReference type="ARBA" id="ARBA00022553"/>
    </source>
</evidence>
<dbReference type="InterPro" id="IPR000014">
    <property type="entry name" value="PAS"/>
</dbReference>
<proteinExistence type="predicted"/>
<accession>A0ABZ2BQD6</accession>
<dbReference type="SUPFAM" id="SSF55874">
    <property type="entry name" value="ATPase domain of HSP90 chaperone/DNA topoisomerase II/histidine kinase"/>
    <property type="match status" value="1"/>
</dbReference>
<dbReference type="PRINTS" id="PR00344">
    <property type="entry name" value="BCTRLSENSOR"/>
</dbReference>
<feature type="domain" description="Histidine kinase" evidence="7">
    <location>
        <begin position="143"/>
        <end position="346"/>
    </location>
</feature>
<dbReference type="SUPFAM" id="SSF55785">
    <property type="entry name" value="PYP-like sensor domain (PAS domain)"/>
    <property type="match status" value="1"/>
</dbReference>
<dbReference type="CDD" id="cd00082">
    <property type="entry name" value="HisKA"/>
    <property type="match status" value="1"/>
</dbReference>
<evidence type="ECO:0000259" key="7">
    <source>
        <dbReference type="PROSITE" id="PS50109"/>
    </source>
</evidence>
<sequence length="364" mass="40099">MTDPETDCFDQVAACVFVVEPDTEGTPRYTIWNRTAELESGLSRDMVIGKTARDIYPPSLAEPEYQHHMAAILSGEPKIYEFNILDSGTATWWRRTLKPQRNLRGQVTGIIGTSIDISAEHEARRLHHNLSCLNNDAEQFVALAAHDLRTPMRNISILADMLRDDFEDHGDGKLQLIDLLDEVATKSGILLRDVLTHADQTNTAPDIVPFDFAPLCQIILDVLDPRAVHFVTWPDVTLYGDKTAIQIVLRNLLDNSMKHGSKDRLSIVIEARQSGPGTISIEVRDDGSGFKNIGQAFVENASLRGDTGYGLLSIRRLLTARGGTISVLDSSDKNGCAIGFTLPGKVMSTSIEPPKLARIARKTG</sequence>
<dbReference type="InterPro" id="IPR003661">
    <property type="entry name" value="HisK_dim/P_dom"/>
</dbReference>
<feature type="domain" description="PAC" evidence="8">
    <location>
        <begin position="73"/>
        <end position="129"/>
    </location>
</feature>
<evidence type="ECO:0000256" key="4">
    <source>
        <dbReference type="ARBA" id="ARBA00022679"/>
    </source>
</evidence>
<dbReference type="GO" id="GO:0016740">
    <property type="term" value="F:transferase activity"/>
    <property type="evidence" value="ECO:0007669"/>
    <property type="project" value="UniProtKB-KW"/>
</dbReference>
<dbReference type="InterPro" id="IPR050351">
    <property type="entry name" value="BphY/WalK/GraS-like"/>
</dbReference>
<dbReference type="EC" id="2.7.13.3" evidence="2"/>
<dbReference type="InterPro" id="IPR003594">
    <property type="entry name" value="HATPase_dom"/>
</dbReference>
<keyword evidence="5" id="KW-0418">Kinase</keyword>
<evidence type="ECO:0000256" key="6">
    <source>
        <dbReference type="ARBA" id="ARBA00023136"/>
    </source>
</evidence>
<keyword evidence="3" id="KW-0597">Phosphoprotein</keyword>
<evidence type="ECO:0000313" key="9">
    <source>
        <dbReference type="EMBL" id="WVX48196.1"/>
    </source>
</evidence>
<dbReference type="InterPro" id="IPR000700">
    <property type="entry name" value="PAS-assoc_C"/>
</dbReference>
<keyword evidence="10" id="KW-1185">Reference proteome</keyword>
<dbReference type="PANTHER" id="PTHR42878">
    <property type="entry name" value="TWO-COMPONENT HISTIDINE KINASE"/>
    <property type="match status" value="1"/>
</dbReference>
<dbReference type="Pfam" id="PF02518">
    <property type="entry name" value="HATPase_c"/>
    <property type="match status" value="1"/>
</dbReference>
<dbReference type="PROSITE" id="PS50109">
    <property type="entry name" value="HIS_KIN"/>
    <property type="match status" value="1"/>
</dbReference>
<evidence type="ECO:0000256" key="2">
    <source>
        <dbReference type="ARBA" id="ARBA00012438"/>
    </source>
</evidence>
<keyword evidence="6" id="KW-0472">Membrane</keyword>